<feature type="transmembrane region" description="Helical" evidence="2">
    <location>
        <begin position="24"/>
        <end position="44"/>
    </location>
</feature>
<evidence type="ECO:0000256" key="2">
    <source>
        <dbReference type="SAM" id="Phobius"/>
    </source>
</evidence>
<sequence>MMNRRPNFFCLPCKQQININATNMFAYGRLLVLMGALASCTSGFQISPTRSRTRSVGQQSSLPRLHPASIPPEHNFLYSNNSDDEEPESIKEDLGETNNTVRDATFSIFKLFSYCIQFLGAFFFTGFILNLAGFGYTVDLEHGIVVDRIENIRNEIQFEREIERETLQGSKYLIAPKVPE</sequence>
<keyword evidence="2" id="KW-0812">Transmembrane</keyword>
<feature type="compositionally biased region" description="Polar residues" evidence="1">
    <location>
        <begin position="47"/>
        <end position="62"/>
    </location>
</feature>
<organism evidence="3">
    <name type="scientific">Skeletonema marinoi</name>
    <dbReference type="NCBI Taxonomy" id="267567"/>
    <lineage>
        <taxon>Eukaryota</taxon>
        <taxon>Sar</taxon>
        <taxon>Stramenopiles</taxon>
        <taxon>Ochrophyta</taxon>
        <taxon>Bacillariophyta</taxon>
        <taxon>Coscinodiscophyceae</taxon>
        <taxon>Thalassiosirophycidae</taxon>
        <taxon>Thalassiosirales</taxon>
        <taxon>Skeletonemataceae</taxon>
        <taxon>Skeletonema</taxon>
        <taxon>Skeletonema marinoi-dohrnii complex</taxon>
    </lineage>
</organism>
<gene>
    <name evidence="3" type="ORF">SMAR1040_LOCUS260</name>
</gene>
<proteinExistence type="predicted"/>
<keyword evidence="2" id="KW-1133">Transmembrane helix</keyword>
<dbReference type="EMBL" id="HBFU01000419">
    <property type="protein sequence ID" value="CAD8926313.1"/>
    <property type="molecule type" value="Transcribed_RNA"/>
</dbReference>
<keyword evidence="2" id="KW-0472">Membrane</keyword>
<accession>A0A7S1CTE0</accession>
<protein>
    <submittedName>
        <fullName evidence="3">Uncharacterized protein</fullName>
    </submittedName>
</protein>
<evidence type="ECO:0000256" key="1">
    <source>
        <dbReference type="SAM" id="MobiDB-lite"/>
    </source>
</evidence>
<dbReference type="AlphaFoldDB" id="A0A7S1CTE0"/>
<evidence type="ECO:0000313" key="3">
    <source>
        <dbReference type="EMBL" id="CAD8926313.1"/>
    </source>
</evidence>
<feature type="transmembrane region" description="Helical" evidence="2">
    <location>
        <begin position="111"/>
        <end position="132"/>
    </location>
</feature>
<feature type="region of interest" description="Disordered" evidence="1">
    <location>
        <begin position="47"/>
        <end position="95"/>
    </location>
</feature>
<name>A0A7S1CTE0_9STRA</name>
<reference evidence="3" key="1">
    <citation type="submission" date="2021-01" db="EMBL/GenBank/DDBJ databases">
        <authorList>
            <person name="Corre E."/>
            <person name="Pelletier E."/>
            <person name="Niang G."/>
            <person name="Scheremetjew M."/>
            <person name="Finn R."/>
            <person name="Kale V."/>
            <person name="Holt S."/>
            <person name="Cochrane G."/>
            <person name="Meng A."/>
            <person name="Brown T."/>
            <person name="Cohen L."/>
        </authorList>
    </citation>
    <scope>NUCLEOTIDE SEQUENCE</scope>
    <source>
        <strain evidence="3">FE60</strain>
    </source>
</reference>